<dbReference type="GeneID" id="6759620"/>
<dbReference type="OrthoDB" id="6781144at2759"/>
<dbReference type="Proteomes" id="UP000009022">
    <property type="component" value="Unassembled WGS sequence"/>
</dbReference>
<dbReference type="InterPro" id="IPR013320">
    <property type="entry name" value="ConA-like_dom_sf"/>
</dbReference>
<dbReference type="CTD" id="6759620"/>
<evidence type="ECO:0000313" key="2">
    <source>
        <dbReference type="Proteomes" id="UP000009022"/>
    </source>
</evidence>
<proteinExistence type="predicted"/>
<dbReference type="RefSeq" id="XP_002118403.1">
    <property type="nucleotide sequence ID" value="XM_002118367.1"/>
</dbReference>
<keyword evidence="2" id="KW-1185">Reference proteome</keyword>
<organism evidence="1 2">
    <name type="scientific">Trichoplax adhaerens</name>
    <name type="common">Trichoplax reptans</name>
    <dbReference type="NCBI Taxonomy" id="10228"/>
    <lineage>
        <taxon>Eukaryota</taxon>
        <taxon>Metazoa</taxon>
        <taxon>Placozoa</taxon>
        <taxon>Uniplacotomia</taxon>
        <taxon>Trichoplacea</taxon>
        <taxon>Trichoplacidae</taxon>
        <taxon>Trichoplax</taxon>
    </lineage>
</organism>
<sequence>MSYTIFGTLHNQHNEVIKVRGLKGNGYKINDDGDYDLESKRLTNLSSNVVDDSDATNKQYVDSRIDTKVSKSGDVLYGNLDMNKNCIKNLHDIDPNDDGAIAINKRYLETYYLDKRSFMMNKYFSGIPVEDLSLFFLPNINLCEVYKKDKCMSLLDPINQIKLVQNVKLKQPSYLIDQEHIPYIAFDGKNNSMAGELKYETMNHHGATTFFLVVATKGLKNQTQFSWSVKNRNGGYNINKRLGVHLPWSDGTTYIDHGSVNNYRMQYKDSTLTDEMINKIVLWSYRCTGKRASLWLNQNHLYSEDEKHISSDLFDTGIFTLGNGYHVSEHCSMDFYGLLFYNRALTDEEMNKMQIYLRTFFKFNYVD</sequence>
<dbReference type="InParanoid" id="B3SDT8"/>
<gene>
    <name evidence="1" type="ORF">TRIADDRAFT_62445</name>
</gene>
<protein>
    <submittedName>
        <fullName evidence="1">Uncharacterized protein</fullName>
    </submittedName>
</protein>
<dbReference type="AlphaFoldDB" id="B3SDT8"/>
<evidence type="ECO:0000313" key="1">
    <source>
        <dbReference type="EMBL" id="EDV19106.1"/>
    </source>
</evidence>
<dbReference type="HOGENOM" id="CLU_755087_0_0_1"/>
<dbReference type="EMBL" id="DS985289">
    <property type="protein sequence ID" value="EDV19106.1"/>
    <property type="molecule type" value="Genomic_DNA"/>
</dbReference>
<name>B3SDT8_TRIAD</name>
<reference evidence="1 2" key="1">
    <citation type="journal article" date="2008" name="Nature">
        <title>The Trichoplax genome and the nature of placozoans.</title>
        <authorList>
            <person name="Srivastava M."/>
            <person name="Begovic E."/>
            <person name="Chapman J."/>
            <person name="Putnam N.H."/>
            <person name="Hellsten U."/>
            <person name="Kawashima T."/>
            <person name="Kuo A."/>
            <person name="Mitros T."/>
            <person name="Salamov A."/>
            <person name="Carpenter M.L."/>
            <person name="Signorovitch A.Y."/>
            <person name="Moreno M.A."/>
            <person name="Kamm K."/>
            <person name="Grimwood J."/>
            <person name="Schmutz J."/>
            <person name="Shapiro H."/>
            <person name="Grigoriev I.V."/>
            <person name="Buss L.W."/>
            <person name="Schierwater B."/>
            <person name="Dellaporta S.L."/>
            <person name="Rokhsar D.S."/>
        </authorList>
    </citation>
    <scope>NUCLEOTIDE SEQUENCE [LARGE SCALE GENOMIC DNA]</scope>
    <source>
        <strain evidence="1 2">Grell-BS-1999</strain>
    </source>
</reference>
<dbReference type="KEGG" id="tad:TRIADDRAFT_62445"/>
<dbReference type="SUPFAM" id="SSF49899">
    <property type="entry name" value="Concanavalin A-like lectins/glucanases"/>
    <property type="match status" value="1"/>
</dbReference>
<accession>B3SDT8</accession>